<accession>A0A7V9A5P0</accession>
<dbReference type="RefSeq" id="WP_207395062.1">
    <property type="nucleotide sequence ID" value="NZ_JABRWO010000002.1"/>
</dbReference>
<dbReference type="SUPFAM" id="SSF53474">
    <property type="entry name" value="alpha/beta-Hydrolases"/>
    <property type="match status" value="1"/>
</dbReference>
<protein>
    <recommendedName>
        <fullName evidence="4">Alpha/beta hydrolase</fullName>
    </recommendedName>
</protein>
<keyword evidence="1" id="KW-0732">Signal</keyword>
<feature type="signal peptide" evidence="1">
    <location>
        <begin position="1"/>
        <end position="22"/>
    </location>
</feature>
<evidence type="ECO:0008006" key="4">
    <source>
        <dbReference type="Google" id="ProtNLM"/>
    </source>
</evidence>
<keyword evidence="3" id="KW-1185">Reference proteome</keyword>
<dbReference type="AlphaFoldDB" id="A0A7V9A5P0"/>
<name>A0A7V9A5P0_9BACT</name>
<reference evidence="2 3" key="1">
    <citation type="submission" date="2020-05" db="EMBL/GenBank/DDBJ databases">
        <title>Bremerella alba sp. nov., a novel planctomycete isolated from the surface of the macroalga Fucus spiralis.</title>
        <authorList>
            <person name="Godinho O."/>
            <person name="Botelho R."/>
            <person name="Albuquerque L."/>
            <person name="Wiegand S."/>
            <person name="Da Costa M.S."/>
            <person name="Lobo-Da-Cunha A."/>
            <person name="Jogler C."/>
            <person name="Lage O.M."/>
        </authorList>
    </citation>
    <scope>NUCLEOTIDE SEQUENCE [LARGE SCALE GENOMIC DNA]</scope>
    <source>
        <strain evidence="2 3">FF15</strain>
    </source>
</reference>
<proteinExistence type="predicted"/>
<dbReference type="Proteomes" id="UP000551616">
    <property type="component" value="Unassembled WGS sequence"/>
</dbReference>
<dbReference type="Gene3D" id="3.40.50.1820">
    <property type="entry name" value="alpha/beta hydrolase"/>
    <property type="match status" value="1"/>
</dbReference>
<evidence type="ECO:0000256" key="1">
    <source>
        <dbReference type="SAM" id="SignalP"/>
    </source>
</evidence>
<dbReference type="EMBL" id="JABRWO010000002">
    <property type="protein sequence ID" value="MBA2113555.1"/>
    <property type="molecule type" value="Genomic_DNA"/>
</dbReference>
<organism evidence="2 3">
    <name type="scientific">Bremerella alba</name>
    <dbReference type="NCBI Taxonomy" id="980252"/>
    <lineage>
        <taxon>Bacteria</taxon>
        <taxon>Pseudomonadati</taxon>
        <taxon>Planctomycetota</taxon>
        <taxon>Planctomycetia</taxon>
        <taxon>Pirellulales</taxon>
        <taxon>Pirellulaceae</taxon>
        <taxon>Bremerella</taxon>
    </lineage>
</organism>
<sequence length="293" mass="32693">MLRNLLSYCVILFAATAQPAWAEFGSGKGVFEFTDQQGNADRPIKVWYYQPPDFAKDGRVLFIMHGVGRNADGYRDAWIDIADAQNLLLLVPEFSDQAYPSSRLYQQGYVLTKQGDLRKRSLWSLMAVERIFDHVVHENELRATRYSIYGHSGGGQFVHRMLLLNPNARVELAIAANAGWYAMPDLTVGYPYGLAGIGANTSQLRLALGKPLVVLLGEADTDSNHKQLRSTPEAMLQGKHRLERGKTFFESGKRLAEDLNVEFHWQLQTVPGVSHSNTKMAPAAGQILKRDSG</sequence>
<evidence type="ECO:0000313" key="3">
    <source>
        <dbReference type="Proteomes" id="UP000551616"/>
    </source>
</evidence>
<evidence type="ECO:0000313" key="2">
    <source>
        <dbReference type="EMBL" id="MBA2113555.1"/>
    </source>
</evidence>
<gene>
    <name evidence="2" type="ORF">HOV93_07040</name>
</gene>
<feature type="chain" id="PRO_5031277038" description="Alpha/beta hydrolase" evidence="1">
    <location>
        <begin position="23"/>
        <end position="293"/>
    </location>
</feature>
<dbReference type="InterPro" id="IPR029058">
    <property type="entry name" value="AB_hydrolase_fold"/>
</dbReference>
<comment type="caution">
    <text evidence="2">The sequence shown here is derived from an EMBL/GenBank/DDBJ whole genome shotgun (WGS) entry which is preliminary data.</text>
</comment>